<organism evidence="3 4">
    <name type="scientific">Cupriavidus malaysiensis</name>
    <dbReference type="NCBI Taxonomy" id="367825"/>
    <lineage>
        <taxon>Bacteria</taxon>
        <taxon>Pseudomonadati</taxon>
        <taxon>Pseudomonadota</taxon>
        <taxon>Betaproteobacteria</taxon>
        <taxon>Burkholderiales</taxon>
        <taxon>Burkholderiaceae</taxon>
        <taxon>Cupriavidus</taxon>
    </lineage>
</organism>
<feature type="chain" id="PRO_5045947570" description="Serine aminopeptidase S33 domain-containing protein" evidence="1">
    <location>
        <begin position="20"/>
        <end position="316"/>
    </location>
</feature>
<name>A0ABN4TYC5_9BURK</name>
<dbReference type="InterPro" id="IPR022742">
    <property type="entry name" value="Hydrolase_4"/>
</dbReference>
<dbReference type="PANTHER" id="PTHR43265">
    <property type="entry name" value="ESTERASE ESTD"/>
    <property type="match status" value="1"/>
</dbReference>
<dbReference type="InterPro" id="IPR029058">
    <property type="entry name" value="AB_hydrolase_fold"/>
</dbReference>
<evidence type="ECO:0000313" key="4">
    <source>
        <dbReference type="Proteomes" id="UP000177515"/>
    </source>
</evidence>
<dbReference type="SUPFAM" id="SSF53474">
    <property type="entry name" value="alpha/beta-Hydrolases"/>
    <property type="match status" value="1"/>
</dbReference>
<dbReference type="InterPro" id="IPR053145">
    <property type="entry name" value="AB_hydrolase_Est10"/>
</dbReference>
<dbReference type="EMBL" id="CP017755">
    <property type="protein sequence ID" value="AOZ10835.1"/>
    <property type="molecule type" value="Genomic_DNA"/>
</dbReference>
<gene>
    <name evidence="3" type="ORF">BKK80_26680</name>
</gene>
<evidence type="ECO:0000313" key="3">
    <source>
        <dbReference type="EMBL" id="AOZ10835.1"/>
    </source>
</evidence>
<keyword evidence="1" id="KW-0732">Signal</keyword>
<dbReference type="Gene3D" id="3.40.50.1820">
    <property type="entry name" value="alpha/beta hydrolase"/>
    <property type="match status" value="1"/>
</dbReference>
<accession>A0ABN4TYC5</accession>
<proteinExistence type="predicted"/>
<feature type="domain" description="Serine aminopeptidase S33" evidence="2">
    <location>
        <begin position="113"/>
        <end position="287"/>
    </location>
</feature>
<keyword evidence="4" id="KW-1185">Reference proteome</keyword>
<sequence>MRILACALACLLQSAWAQAEEADRSQDLARADGSRIRFYLDQRDASAQADQLLVVIQGSDCNSVTRVEAIRAYIARVMPAADILTVEKYGIDASLPYSDDPARADCPLAYVRHDSLAQRAADLDAVIADVLRRHGYRQVVALGGSEGAVVAHLLAARSDRISATIAFNGGGRWFLDDVLHSIASAPGTPREKAESKRGMRAFARHVRTATPAARAAIAASGHGYRWWRDALDTDQLAVLQASRSPALIIQAGADDSVSPEAVLAMVARLHQAGKRNITYKTYASLDHRLRGPDGQSHMAEVVDDMAAWLQDAGIVP</sequence>
<dbReference type="PANTHER" id="PTHR43265:SF1">
    <property type="entry name" value="ESTERASE ESTD"/>
    <property type="match status" value="1"/>
</dbReference>
<feature type="signal peptide" evidence="1">
    <location>
        <begin position="1"/>
        <end position="19"/>
    </location>
</feature>
<dbReference type="Pfam" id="PF12146">
    <property type="entry name" value="Hydrolase_4"/>
    <property type="match status" value="1"/>
</dbReference>
<evidence type="ECO:0000256" key="1">
    <source>
        <dbReference type="SAM" id="SignalP"/>
    </source>
</evidence>
<protein>
    <recommendedName>
        <fullName evidence="2">Serine aminopeptidase S33 domain-containing protein</fullName>
    </recommendedName>
</protein>
<evidence type="ECO:0000259" key="2">
    <source>
        <dbReference type="Pfam" id="PF12146"/>
    </source>
</evidence>
<dbReference type="Proteomes" id="UP000177515">
    <property type="component" value="Chromosome 2"/>
</dbReference>
<reference evidence="3 4" key="1">
    <citation type="submission" date="2016-10" db="EMBL/GenBank/DDBJ databases">
        <title>Complete genome sequences of three Cupriavidus strains isolated from various Malaysian environments.</title>
        <authorList>
            <person name="Abdullah A.A.-A."/>
            <person name="Shafie N.A.H."/>
            <person name="Lau N.S."/>
        </authorList>
    </citation>
    <scope>NUCLEOTIDE SEQUENCE [LARGE SCALE GENOMIC DNA]</scope>
    <source>
        <strain evidence="3 4">USMAA1020</strain>
    </source>
</reference>